<accession>A0A1Y6BY55</accession>
<dbReference type="STRING" id="560819.SAMN05428998_10954"/>
<sequence length="158" mass="16838">MMVVAAVRSDGLPLARAEAPDHNESAVYDRLRERQATEGEAWLADQAPGPWDGKWEGDAELVRGSKGCTQTMPVEFEVRGEKLVGSAVPKNGVAQDWQGKVFENGEFVAKISSNHGMTGGGASGSFDGDSGHGKYAAGNFGGGCERELDVTRRTSPRR</sequence>
<keyword evidence="3" id="KW-1185">Reference proteome</keyword>
<dbReference type="RefSeq" id="WP_085123116.1">
    <property type="nucleotide sequence ID" value="NZ_FWZX01000009.1"/>
</dbReference>
<proteinExistence type="predicted"/>
<feature type="region of interest" description="Disordered" evidence="1">
    <location>
        <begin position="116"/>
        <end position="158"/>
    </location>
</feature>
<name>A0A1Y6BY55_9PROT</name>
<dbReference type="AlphaFoldDB" id="A0A1Y6BY55"/>
<gene>
    <name evidence="2" type="ORF">SAMN05428998_10954</name>
</gene>
<dbReference type="EMBL" id="FWZX01000009">
    <property type="protein sequence ID" value="SMF27088.1"/>
    <property type="molecule type" value="Genomic_DNA"/>
</dbReference>
<evidence type="ECO:0000313" key="3">
    <source>
        <dbReference type="Proteomes" id="UP000192917"/>
    </source>
</evidence>
<organism evidence="2 3">
    <name type="scientific">Tistlia consotensis USBA 355</name>
    <dbReference type="NCBI Taxonomy" id="560819"/>
    <lineage>
        <taxon>Bacteria</taxon>
        <taxon>Pseudomonadati</taxon>
        <taxon>Pseudomonadota</taxon>
        <taxon>Alphaproteobacteria</taxon>
        <taxon>Rhodospirillales</taxon>
        <taxon>Rhodovibrionaceae</taxon>
        <taxon>Tistlia</taxon>
    </lineage>
</organism>
<evidence type="ECO:0000256" key="1">
    <source>
        <dbReference type="SAM" id="MobiDB-lite"/>
    </source>
</evidence>
<dbReference type="Proteomes" id="UP000192917">
    <property type="component" value="Unassembled WGS sequence"/>
</dbReference>
<evidence type="ECO:0000313" key="2">
    <source>
        <dbReference type="EMBL" id="SMF27088.1"/>
    </source>
</evidence>
<protein>
    <submittedName>
        <fullName evidence="2">Uncharacterized protein</fullName>
    </submittedName>
</protein>
<reference evidence="2 3" key="1">
    <citation type="submission" date="2017-04" db="EMBL/GenBank/DDBJ databases">
        <authorList>
            <person name="Afonso C.L."/>
            <person name="Miller P.J."/>
            <person name="Scott M.A."/>
            <person name="Spackman E."/>
            <person name="Goraichik I."/>
            <person name="Dimitrov K.M."/>
            <person name="Suarez D.L."/>
            <person name="Swayne D.E."/>
        </authorList>
    </citation>
    <scope>NUCLEOTIDE SEQUENCE [LARGE SCALE GENOMIC DNA]</scope>
    <source>
        <strain evidence="2 3">USBA 355</strain>
    </source>
</reference>